<name>A0A497X9F3_9PROT</name>
<dbReference type="OrthoDB" id="8909678at2"/>
<feature type="transmembrane region" description="Helical" evidence="5">
    <location>
        <begin position="107"/>
        <end position="129"/>
    </location>
</feature>
<sequence>MSRRPLVREVPPTSWFFRHPRYLRYMAREVTCIFIGAYCVLLVVGLQRLAAGQASYEAFLAALRSPASIVFHALALVAAVYHAATWFNATQKAMPVQVGEDFLPGTVISGAHYVAWVVLSFVVLFLAGVF</sequence>
<keyword evidence="2 5" id="KW-0812">Transmembrane</keyword>
<evidence type="ECO:0000256" key="4">
    <source>
        <dbReference type="ARBA" id="ARBA00023136"/>
    </source>
</evidence>
<accession>A0A497X9F3</accession>
<dbReference type="InterPro" id="IPR034804">
    <property type="entry name" value="SQR/QFR_C/D"/>
</dbReference>
<evidence type="ECO:0000313" key="7">
    <source>
        <dbReference type="Proteomes" id="UP000268908"/>
    </source>
</evidence>
<keyword evidence="3 5" id="KW-1133">Transmembrane helix</keyword>
<evidence type="ECO:0000313" key="6">
    <source>
        <dbReference type="EMBL" id="RLJ62871.1"/>
    </source>
</evidence>
<comment type="caution">
    <text evidence="6">The sequence shown here is derived from an EMBL/GenBank/DDBJ whole genome shotgun (WGS) entry which is preliminary data.</text>
</comment>
<reference evidence="6 7" key="1">
    <citation type="submission" date="2018-10" db="EMBL/GenBank/DDBJ databases">
        <title>Genomic Encyclopedia of Type Strains, Phase IV (KMG-IV): sequencing the most valuable type-strain genomes for metagenomic binning, comparative biology and taxonomic classification.</title>
        <authorList>
            <person name="Goeker M."/>
        </authorList>
    </citation>
    <scope>NUCLEOTIDE SEQUENCE [LARGE SCALE GENOMIC DNA]</scope>
    <source>
        <strain evidence="6 7">DSM 26916</strain>
    </source>
</reference>
<keyword evidence="1" id="KW-1003">Cell membrane</keyword>
<keyword evidence="4 5" id="KW-0472">Membrane</keyword>
<dbReference type="InterPro" id="IPR003510">
    <property type="entry name" value="Fumarate_red_C"/>
</dbReference>
<feature type="transmembrane region" description="Helical" evidence="5">
    <location>
        <begin position="67"/>
        <end position="87"/>
    </location>
</feature>
<dbReference type="Gene3D" id="1.20.1300.10">
    <property type="entry name" value="Fumarate reductase/succinate dehydrogenase, transmembrane subunit"/>
    <property type="match status" value="1"/>
</dbReference>
<dbReference type="SUPFAM" id="SSF81343">
    <property type="entry name" value="Fumarate reductase respiratory complex transmembrane subunits"/>
    <property type="match status" value="1"/>
</dbReference>
<dbReference type="RefSeq" id="WP_121243173.1">
    <property type="nucleotide sequence ID" value="NZ_BHVV01000008.1"/>
</dbReference>
<evidence type="ECO:0000256" key="1">
    <source>
        <dbReference type="ARBA" id="ARBA00022475"/>
    </source>
</evidence>
<protein>
    <submittedName>
        <fullName evidence="6">Fumarate reductase subunit C</fullName>
    </submittedName>
</protein>
<feature type="transmembrane region" description="Helical" evidence="5">
    <location>
        <begin position="25"/>
        <end position="46"/>
    </location>
</feature>
<evidence type="ECO:0000256" key="2">
    <source>
        <dbReference type="ARBA" id="ARBA00022692"/>
    </source>
</evidence>
<evidence type="ECO:0000256" key="5">
    <source>
        <dbReference type="SAM" id="Phobius"/>
    </source>
</evidence>
<keyword evidence="7" id="KW-1185">Reference proteome</keyword>
<proteinExistence type="predicted"/>
<gene>
    <name evidence="6" type="ORF">DFR35_2693</name>
</gene>
<dbReference type="AlphaFoldDB" id="A0A497X9F3"/>
<dbReference type="Pfam" id="PF02300">
    <property type="entry name" value="Fumarate_red_C"/>
    <property type="match status" value="1"/>
</dbReference>
<dbReference type="GO" id="GO:0016020">
    <property type="term" value="C:membrane"/>
    <property type="evidence" value="ECO:0007669"/>
    <property type="project" value="InterPro"/>
</dbReference>
<organism evidence="6 7">
    <name type="scientific">Sulfurisoma sediminicola</name>
    <dbReference type="NCBI Taxonomy" id="1381557"/>
    <lineage>
        <taxon>Bacteria</taxon>
        <taxon>Pseudomonadati</taxon>
        <taxon>Pseudomonadota</taxon>
        <taxon>Betaproteobacteria</taxon>
        <taxon>Nitrosomonadales</taxon>
        <taxon>Sterolibacteriaceae</taxon>
        <taxon>Sulfurisoma</taxon>
    </lineage>
</organism>
<dbReference type="Proteomes" id="UP000268908">
    <property type="component" value="Unassembled WGS sequence"/>
</dbReference>
<dbReference type="EMBL" id="RCCI01000007">
    <property type="protein sequence ID" value="RLJ62871.1"/>
    <property type="molecule type" value="Genomic_DNA"/>
</dbReference>
<evidence type="ECO:0000256" key="3">
    <source>
        <dbReference type="ARBA" id="ARBA00022989"/>
    </source>
</evidence>